<evidence type="ECO:0000313" key="3">
    <source>
        <dbReference type="Proteomes" id="UP001281614"/>
    </source>
</evidence>
<accession>A0AAD9YQW1</accession>
<feature type="region of interest" description="Disordered" evidence="1">
    <location>
        <begin position="1"/>
        <end position="22"/>
    </location>
</feature>
<dbReference type="AlphaFoldDB" id="A0AAD9YQW1"/>
<feature type="compositionally biased region" description="Polar residues" evidence="1">
    <location>
        <begin position="1"/>
        <end position="11"/>
    </location>
</feature>
<dbReference type="Proteomes" id="UP001281614">
    <property type="component" value="Unassembled WGS sequence"/>
</dbReference>
<keyword evidence="3" id="KW-1185">Reference proteome</keyword>
<reference evidence="2" key="1">
    <citation type="submission" date="2023-02" db="EMBL/GenBank/DDBJ databases">
        <title>Colletotrichum kahawae CIFC_Que2 genome sequencing and assembly.</title>
        <authorList>
            <person name="Baroncelli R."/>
        </authorList>
    </citation>
    <scope>NUCLEOTIDE SEQUENCE</scope>
    <source>
        <strain evidence="2">CIFC_Que2</strain>
    </source>
</reference>
<dbReference type="EMBL" id="VYYT01000060">
    <property type="protein sequence ID" value="KAK2773033.1"/>
    <property type="molecule type" value="Genomic_DNA"/>
</dbReference>
<evidence type="ECO:0000256" key="1">
    <source>
        <dbReference type="SAM" id="MobiDB-lite"/>
    </source>
</evidence>
<evidence type="ECO:0000313" key="2">
    <source>
        <dbReference type="EMBL" id="KAK2773033.1"/>
    </source>
</evidence>
<organism evidence="2 3">
    <name type="scientific">Colletotrichum kahawae</name>
    <name type="common">Coffee berry disease fungus</name>
    <dbReference type="NCBI Taxonomy" id="34407"/>
    <lineage>
        <taxon>Eukaryota</taxon>
        <taxon>Fungi</taxon>
        <taxon>Dikarya</taxon>
        <taxon>Ascomycota</taxon>
        <taxon>Pezizomycotina</taxon>
        <taxon>Sordariomycetes</taxon>
        <taxon>Hypocreomycetidae</taxon>
        <taxon>Glomerellales</taxon>
        <taxon>Glomerellaceae</taxon>
        <taxon>Colletotrichum</taxon>
        <taxon>Colletotrichum gloeosporioides species complex</taxon>
    </lineage>
</organism>
<protein>
    <submittedName>
        <fullName evidence="2">Uncharacterized protein</fullName>
    </submittedName>
</protein>
<comment type="caution">
    <text evidence="2">The sequence shown here is derived from an EMBL/GenBank/DDBJ whole genome shotgun (WGS) entry which is preliminary data.</text>
</comment>
<proteinExistence type="predicted"/>
<sequence length="86" mass="9227">MATENFTTKPSAQVAADSADDRDAQFGDHDLQAKMATGLSPPATVRASERTIKIPTFNGDGKVSNHCIYEILTGIVQLAVLVWLPI</sequence>
<name>A0AAD9YQW1_COLKA</name>
<gene>
    <name evidence="2" type="ORF">CKAH01_13697</name>
</gene>